<dbReference type="Proteomes" id="UP000886818">
    <property type="component" value="Chromosome"/>
</dbReference>
<feature type="domain" description="Cobalamin adenosyltransferase-like" evidence="1">
    <location>
        <begin position="80"/>
        <end position="243"/>
    </location>
</feature>
<dbReference type="EMBL" id="CP078093">
    <property type="protein sequence ID" value="QXM06519.1"/>
    <property type="molecule type" value="Genomic_DNA"/>
</dbReference>
<gene>
    <name evidence="2" type="ORF">KVH43_01860</name>
</gene>
<evidence type="ECO:0000259" key="1">
    <source>
        <dbReference type="Pfam" id="PF01923"/>
    </source>
</evidence>
<evidence type="ECO:0000313" key="2">
    <source>
        <dbReference type="EMBL" id="QXM06519.1"/>
    </source>
</evidence>
<dbReference type="InterPro" id="IPR016030">
    <property type="entry name" value="CblAdoTrfase-like"/>
</dbReference>
<organism evidence="2 3">
    <name type="scientific">Crassaminicella indica</name>
    <dbReference type="NCBI Taxonomy" id="2855394"/>
    <lineage>
        <taxon>Bacteria</taxon>
        <taxon>Bacillati</taxon>
        <taxon>Bacillota</taxon>
        <taxon>Clostridia</taxon>
        <taxon>Eubacteriales</taxon>
        <taxon>Clostridiaceae</taxon>
        <taxon>Crassaminicella</taxon>
    </lineage>
</organism>
<dbReference type="RefSeq" id="WP_218283215.1">
    <property type="nucleotide sequence ID" value="NZ_CP078093.1"/>
</dbReference>
<reference evidence="2" key="1">
    <citation type="submission" date="2021-07" db="EMBL/GenBank/DDBJ databases">
        <title>Complete genome sequence of Crassaminicella sp. 143-21, isolated from a deep-sea hydrothermal vent.</title>
        <authorList>
            <person name="Li X."/>
        </authorList>
    </citation>
    <scope>NUCLEOTIDE SEQUENCE</scope>
    <source>
        <strain evidence="2">143-21</strain>
    </source>
</reference>
<dbReference type="InterPro" id="IPR009194">
    <property type="entry name" value="AdoTrfase_EutT"/>
</dbReference>
<accession>A0ABX8RDM2</accession>
<proteinExistence type="predicted"/>
<sequence>MSVLTEAKLRSRLRNQNIKTFKINKNDIITPAASTYLSDRNIKLVYEDEILKEKDKYDKEEDKKEFFPRFECISGGFIEKKPEHMTQIYGNKLVDKDHPRILFRGKIDSLEAKILYAQFVAFKEKKGDLLKDLEEIMDVVRRILRAEVMDEEIKEHSLLGMSLDEIREKSHNPKKYLGVDHIFYPSYKEGECFIVLNELRTVVRETEIAAINAFKDREGDIKRKDILRLLNRLSSCFYIMMLKLLAQKYK</sequence>
<keyword evidence="3" id="KW-1185">Reference proteome</keyword>
<dbReference type="PIRSF" id="PIRSF012294">
    <property type="entry name" value="ATR_EutT"/>
    <property type="match status" value="1"/>
</dbReference>
<dbReference type="Pfam" id="PF01923">
    <property type="entry name" value="Cob_adeno_trans"/>
    <property type="match status" value="1"/>
</dbReference>
<evidence type="ECO:0000313" key="3">
    <source>
        <dbReference type="Proteomes" id="UP000886818"/>
    </source>
</evidence>
<protein>
    <submittedName>
        <fullName evidence="2">Cobalamin adenosyltransferase</fullName>
    </submittedName>
</protein>
<name>A0ABX8RDM2_9CLOT</name>